<dbReference type="Pfam" id="PF03786">
    <property type="entry name" value="UxuA"/>
    <property type="match status" value="1"/>
</dbReference>
<evidence type="ECO:0000256" key="8">
    <source>
        <dbReference type="ARBA" id="ARBA00023211"/>
    </source>
</evidence>
<dbReference type="Proteomes" id="UP000030526">
    <property type="component" value="Unassembled WGS sequence"/>
</dbReference>
<keyword evidence="8 11" id="KW-0464">Manganese</keyword>
<dbReference type="AlphaFoldDB" id="A0A0A2XUI5"/>
<dbReference type="EC" id="4.2.1.8" evidence="5 11"/>
<evidence type="ECO:0000256" key="1">
    <source>
        <dbReference type="ARBA" id="ARBA00001794"/>
    </source>
</evidence>
<dbReference type="Proteomes" id="UP001226750">
    <property type="component" value="Chromosome"/>
</dbReference>
<reference evidence="14 17" key="3">
    <citation type="submission" date="2023-06" db="EMBL/GenBank/DDBJ databases">
        <title>Complete Genome Sequence of Gallibacterium anatis Strain BJF12, Isolated from a chicken with diarrhea.</title>
        <authorList>
            <person name="Guo F."/>
            <person name="Bu W."/>
            <person name="Xu F."/>
            <person name="Wen T."/>
        </authorList>
    </citation>
    <scope>NUCLEOTIDE SEQUENCE [LARGE SCALE GENOMIC DNA]</scope>
    <source>
        <strain evidence="14 17">BJF12</strain>
    </source>
</reference>
<dbReference type="RefSeq" id="WP_039083135.1">
    <property type="nucleotide sequence ID" value="NZ_CP126975.1"/>
</dbReference>
<evidence type="ECO:0000313" key="14">
    <source>
        <dbReference type="EMBL" id="WIM78811.1"/>
    </source>
</evidence>
<evidence type="ECO:0000313" key="12">
    <source>
        <dbReference type="EMBL" id="KGQ34687.1"/>
    </source>
</evidence>
<evidence type="ECO:0000256" key="3">
    <source>
        <dbReference type="ARBA" id="ARBA00004892"/>
    </source>
</evidence>
<evidence type="ECO:0000313" key="13">
    <source>
        <dbReference type="EMBL" id="OBW99024.1"/>
    </source>
</evidence>
<accession>A0A0A2XUI5</accession>
<comment type="catalytic activity">
    <reaction evidence="1 11">
        <text>D-mannonate = 2-dehydro-3-deoxy-D-gluconate + H2O</text>
        <dbReference type="Rhea" id="RHEA:20097"/>
        <dbReference type="ChEBI" id="CHEBI:15377"/>
        <dbReference type="ChEBI" id="CHEBI:17767"/>
        <dbReference type="ChEBI" id="CHEBI:57990"/>
        <dbReference type="EC" id="4.2.1.8"/>
    </reaction>
</comment>
<comment type="similarity">
    <text evidence="4 11">Belongs to the mannonate dehydratase family.</text>
</comment>
<dbReference type="PANTHER" id="PTHR30387">
    <property type="entry name" value="MANNONATE DEHYDRATASE"/>
    <property type="match status" value="1"/>
</dbReference>
<dbReference type="OrthoDB" id="9780250at2"/>
<dbReference type="SUPFAM" id="SSF51658">
    <property type="entry name" value="Xylose isomerase-like"/>
    <property type="match status" value="1"/>
</dbReference>
<keyword evidence="17" id="KW-1185">Reference proteome</keyword>
<reference evidence="12 15" key="1">
    <citation type="submission" date="2014-08" db="EMBL/GenBank/DDBJ databases">
        <title>Chaperone-usher fimbriae in a diverse selection of Gallibacterium genomes.</title>
        <authorList>
            <person name="Kudirkiene E."/>
            <person name="Bager R.J."/>
            <person name="Johnson T.J."/>
            <person name="Bojesen A.M."/>
        </authorList>
    </citation>
    <scope>NUCLEOTIDE SEQUENCE [LARGE SCALE GENOMIC DNA]</scope>
    <source>
        <strain evidence="12 15">20558/3kl.</strain>
    </source>
</reference>
<protein>
    <recommendedName>
        <fullName evidence="6 11">Mannonate dehydratase</fullName>
        <ecNumber evidence="5 11">4.2.1.8</ecNumber>
    </recommendedName>
    <alternativeName>
        <fullName evidence="10 11">D-mannonate hydro-lyase</fullName>
    </alternativeName>
</protein>
<evidence type="ECO:0000256" key="9">
    <source>
        <dbReference type="ARBA" id="ARBA00023239"/>
    </source>
</evidence>
<dbReference type="Proteomes" id="UP000092643">
    <property type="component" value="Unassembled WGS sequence"/>
</dbReference>
<dbReference type="InterPro" id="IPR036237">
    <property type="entry name" value="Xyl_isomerase-like_sf"/>
</dbReference>
<evidence type="ECO:0000256" key="10">
    <source>
        <dbReference type="ARBA" id="ARBA00033474"/>
    </source>
</evidence>
<dbReference type="HAMAP" id="MF_00106">
    <property type="entry name" value="UxuA"/>
    <property type="match status" value="1"/>
</dbReference>
<dbReference type="GO" id="GO:0042840">
    <property type="term" value="P:D-glucuronate catabolic process"/>
    <property type="evidence" value="ECO:0007669"/>
    <property type="project" value="TreeGrafter"/>
</dbReference>
<dbReference type="GO" id="GO:0030145">
    <property type="term" value="F:manganese ion binding"/>
    <property type="evidence" value="ECO:0007669"/>
    <property type="project" value="TreeGrafter"/>
</dbReference>
<reference evidence="13 16" key="2">
    <citation type="submission" date="2014-11" db="EMBL/GenBank/DDBJ databases">
        <title>Pan-genome of Gallibacterium spp.</title>
        <authorList>
            <person name="Kudirkiene E."/>
            <person name="Bojesen A.M."/>
        </authorList>
    </citation>
    <scope>NUCLEOTIDE SEQUENCE [LARGE SCALE GENOMIC DNA]</scope>
    <source>
        <strain evidence="13 16">F 279</strain>
    </source>
</reference>
<dbReference type="NCBIfam" id="TIGR00695">
    <property type="entry name" value="uxuA"/>
    <property type="match status" value="1"/>
</dbReference>
<dbReference type="InterPro" id="IPR004628">
    <property type="entry name" value="Man_deHydtase"/>
</dbReference>
<evidence type="ECO:0000313" key="15">
    <source>
        <dbReference type="Proteomes" id="UP000030526"/>
    </source>
</evidence>
<comment type="cofactor">
    <cofactor evidence="11">
        <name>Fe(2+)</name>
        <dbReference type="ChEBI" id="CHEBI:29033"/>
    </cofactor>
    <cofactor evidence="11">
        <name>Mn(2+)</name>
        <dbReference type="ChEBI" id="CHEBI:29035"/>
    </cofactor>
</comment>
<evidence type="ECO:0000256" key="7">
    <source>
        <dbReference type="ARBA" id="ARBA00023004"/>
    </source>
</evidence>
<gene>
    <name evidence="11 14" type="primary">uxuA</name>
    <name evidence="12" type="ORF">JP32_00175</name>
    <name evidence="14" type="ORF">QP018_08480</name>
    <name evidence="13" type="ORF">QV03_04395</name>
</gene>
<dbReference type="NCBIfam" id="NF003027">
    <property type="entry name" value="PRK03906.1"/>
    <property type="match status" value="1"/>
</dbReference>
<evidence type="ECO:0000256" key="5">
    <source>
        <dbReference type="ARBA" id="ARBA00012927"/>
    </source>
</evidence>
<dbReference type="GO" id="GO:0008198">
    <property type="term" value="F:ferrous iron binding"/>
    <property type="evidence" value="ECO:0007669"/>
    <property type="project" value="TreeGrafter"/>
</dbReference>
<evidence type="ECO:0000256" key="11">
    <source>
        <dbReference type="HAMAP-Rule" id="MF_00106"/>
    </source>
</evidence>
<evidence type="ECO:0000313" key="17">
    <source>
        <dbReference type="Proteomes" id="UP001226750"/>
    </source>
</evidence>
<dbReference type="GO" id="GO:0008927">
    <property type="term" value="F:mannonate dehydratase activity"/>
    <property type="evidence" value="ECO:0007669"/>
    <property type="project" value="UniProtKB-UniRule"/>
</dbReference>
<comment type="function">
    <text evidence="2 11">Catalyzes the dehydration of D-mannonate.</text>
</comment>
<dbReference type="EMBL" id="CP126975">
    <property type="protein sequence ID" value="WIM78811.1"/>
    <property type="molecule type" value="Genomic_DNA"/>
</dbReference>
<dbReference type="PIRSF" id="PIRSF016049">
    <property type="entry name" value="Man_dehyd"/>
    <property type="match status" value="1"/>
</dbReference>
<sequence>MKTTFRWYGEGNDTIPLSYIKQIPSMTGVVWALHDIPAGEIWPENRIAEVKKQVEPYGLNIDVVESVNVHESIKLGNNERDHYIENYKITLRNLGKYGIKVVCYNFMPVFDWIRTDLFKEADDGSTALFYEHAKIDGIDPKALVKQFEENSKELTLPGWEPERLKHLDRLFDLYKGMTEEKLRENLKYFLQQIIPVAEEVGIKMAIHPDDPPFSVFGLPRIVKCHEDFQKIIEMVDSPSNGITLCSGALGPNLKNNLPEMIRTFHKRIPFAHIRNIKVSENGDFFETSHLTNDGSLDIAEIVKAYHDVGFDGYYRPDHGRHIWGEKCRPGYGLYDRALGIMYIQGLWDAYEKQKGQQL</sequence>
<keyword evidence="7 11" id="KW-0408">Iron</keyword>
<dbReference type="PANTHER" id="PTHR30387:SF2">
    <property type="entry name" value="MANNONATE DEHYDRATASE"/>
    <property type="match status" value="1"/>
</dbReference>
<evidence type="ECO:0000256" key="6">
    <source>
        <dbReference type="ARBA" id="ARBA00016339"/>
    </source>
</evidence>
<dbReference type="UniPathway" id="UPA00246"/>
<dbReference type="EMBL" id="JPXS01000002">
    <property type="protein sequence ID" value="KGQ34687.1"/>
    <property type="molecule type" value="Genomic_DNA"/>
</dbReference>
<evidence type="ECO:0000256" key="4">
    <source>
        <dbReference type="ARBA" id="ARBA00007389"/>
    </source>
</evidence>
<proteinExistence type="inferred from homology"/>
<dbReference type="Gene3D" id="3.20.20.150">
    <property type="entry name" value="Divalent-metal-dependent TIM barrel enzymes"/>
    <property type="match status" value="1"/>
</dbReference>
<comment type="pathway">
    <text evidence="3 11">Carbohydrate metabolism; pentose and glucuronate interconversion.</text>
</comment>
<name>A0A0A2XUI5_9PAST</name>
<dbReference type="PATRIC" id="fig|750.21.peg.157"/>
<keyword evidence="9 11" id="KW-0456">Lyase</keyword>
<evidence type="ECO:0000313" key="16">
    <source>
        <dbReference type="Proteomes" id="UP000092643"/>
    </source>
</evidence>
<dbReference type="EMBL" id="JTJO01000025">
    <property type="protein sequence ID" value="OBW99024.1"/>
    <property type="molecule type" value="Genomic_DNA"/>
</dbReference>
<organism evidence="12 15">
    <name type="scientific">Gallibacterium anatis</name>
    <dbReference type="NCBI Taxonomy" id="750"/>
    <lineage>
        <taxon>Bacteria</taxon>
        <taxon>Pseudomonadati</taxon>
        <taxon>Pseudomonadota</taxon>
        <taxon>Gammaproteobacteria</taxon>
        <taxon>Pasteurellales</taxon>
        <taxon>Pasteurellaceae</taxon>
        <taxon>Gallibacterium</taxon>
    </lineage>
</organism>
<evidence type="ECO:0000256" key="2">
    <source>
        <dbReference type="ARBA" id="ARBA00002713"/>
    </source>
</evidence>